<proteinExistence type="predicted"/>
<feature type="compositionally biased region" description="Basic and acidic residues" evidence="5">
    <location>
        <begin position="436"/>
        <end position="466"/>
    </location>
</feature>
<keyword evidence="7" id="KW-1185">Reference proteome</keyword>
<feature type="compositionally biased region" description="Polar residues" evidence="5">
    <location>
        <begin position="725"/>
        <end position="738"/>
    </location>
</feature>
<evidence type="ECO:0000256" key="3">
    <source>
        <dbReference type="ARBA" id="ARBA00023136"/>
    </source>
</evidence>
<dbReference type="GO" id="GO:0007030">
    <property type="term" value="P:Golgi organization"/>
    <property type="evidence" value="ECO:0007669"/>
    <property type="project" value="TreeGrafter"/>
</dbReference>
<feature type="region of interest" description="Disordered" evidence="5">
    <location>
        <begin position="871"/>
        <end position="893"/>
    </location>
</feature>
<feature type="region of interest" description="Disordered" evidence="5">
    <location>
        <begin position="725"/>
        <end position="745"/>
    </location>
</feature>
<keyword evidence="3" id="KW-0472">Membrane</keyword>
<feature type="region of interest" description="Disordered" evidence="5">
    <location>
        <begin position="793"/>
        <end position="838"/>
    </location>
</feature>
<protein>
    <submittedName>
        <fullName evidence="6">Uncharacterized protein</fullName>
    </submittedName>
</protein>
<dbReference type="AlphaFoldDB" id="A0AA35PRQ9"/>
<dbReference type="PANTHER" id="PTHR28664">
    <property type="entry name" value="TIGHT JUNCTION-ASSOCIATED PROTEIN 1"/>
    <property type="match status" value="1"/>
</dbReference>
<evidence type="ECO:0000256" key="1">
    <source>
        <dbReference type="ARBA" id="ARBA00004170"/>
    </source>
</evidence>
<evidence type="ECO:0000313" key="6">
    <source>
        <dbReference type="EMBL" id="CAI5797994.1"/>
    </source>
</evidence>
<dbReference type="InterPro" id="IPR043441">
    <property type="entry name" value="Tjap1/BEGAIN"/>
</dbReference>
<gene>
    <name evidence="6" type="ORF">PODLI_1B028562</name>
</gene>
<evidence type="ECO:0000256" key="5">
    <source>
        <dbReference type="SAM" id="MobiDB-lite"/>
    </source>
</evidence>
<sequence length="935" mass="100805">MSASAIRRKSYKRAQEEAGLFSPVHWEGDKGSNGDVPAGKLQVMEKFFTPVRQTKENKGASSSSSTDLGLRDCSSCHQQWAESRSGHFSTLSSSSASSTSASSSASSSASWSSEASLDKEAFLLTSPRYHPQHSQSCVDLSGEARAFRRSREEEMAEFEEEEAPGSFSRLRKGQSKSADRLGNRHGLQSQPGQPDGVDRHLYKAASLERSLAFSEQAEILAPRQPHYAGAPAPSKGILKNGTVAGGDWLRKAKSIETITVRSVGKEPPSAPGPARPLQREKQPPNSLDLSAPKKPPVTERMKLVEEKLRFSEFLNEITQQVMSPSSLSSLGWKPPEPSLASKAPSTDGSDSKGSSSKGSSPGSLLEMAEAKAEAAARRRTGQAEAKADALPSPHSRPQASLAFGRATDEASTSPELAPFTHLPAKLGSLPKLPGEAAKRPKKPSEAKGGHGQEAKRLEQPLKKAEKGLPTGGTAEKANPLEEHEGVAAKKRMHNSKELLAEAEQPVPSQEQEPASPAQKEEADAKPRTAQRDLQKTWDELDALKEKFSRLQEDYSNTRLTNQLLEDRLQIIAQSMAEEKQTLNQRINELLERLISAQNTICTLEKINISGLLAKPSLEKQRRSGKDESPSDSLCSLHVLDVAPPPAFMDGASDTQTTPNQSDSATETSKLGCSSESDTAAGPSEERSLLLKYEAALVAPSPEGLKRHSKSHTRATAFIPWKQKSTTFSTQDTNSTESECSGEEEAAPLCPLPAPRFLYLRQEALVAPPGPSSHFPALPTLQPEVFEAAHLPSPTNLPPSGKLEEMVPEMSSSESSEDGEVSWSPGLVEKTSGGPHLDYQSAQKMLDGLLQKSRRGNEPPKAGRLEGFRLAGATEGNGAGRGLPHYHQQQHQQHRIRYYQEFPSPEEGKSYPCPLGTTGAVVGLEASDAAQDSTSL</sequence>
<keyword evidence="2" id="KW-0597">Phosphoprotein</keyword>
<feature type="compositionally biased region" description="Basic and acidic residues" evidence="5">
    <location>
        <begin position="518"/>
        <end position="531"/>
    </location>
</feature>
<feature type="compositionally biased region" description="Basic residues" evidence="5">
    <location>
        <begin position="1"/>
        <end position="12"/>
    </location>
</feature>
<reference evidence="6" key="1">
    <citation type="submission" date="2022-12" db="EMBL/GenBank/DDBJ databases">
        <authorList>
            <person name="Alioto T."/>
            <person name="Alioto T."/>
            <person name="Gomez Garrido J."/>
        </authorList>
    </citation>
    <scope>NUCLEOTIDE SEQUENCE</scope>
</reference>
<evidence type="ECO:0000313" key="7">
    <source>
        <dbReference type="Proteomes" id="UP001178461"/>
    </source>
</evidence>
<feature type="compositionally biased region" description="Polar residues" evidence="5">
    <location>
        <begin position="652"/>
        <end position="677"/>
    </location>
</feature>
<dbReference type="GO" id="GO:0016020">
    <property type="term" value="C:membrane"/>
    <property type="evidence" value="ECO:0007669"/>
    <property type="project" value="UniProtKB-SubCell"/>
</dbReference>
<feature type="region of interest" description="Disordered" evidence="5">
    <location>
        <begin position="1"/>
        <end position="71"/>
    </location>
</feature>
<dbReference type="GO" id="GO:0005802">
    <property type="term" value="C:trans-Golgi network"/>
    <property type="evidence" value="ECO:0007669"/>
    <property type="project" value="TreeGrafter"/>
</dbReference>
<feature type="compositionally biased region" description="Basic and acidic residues" evidence="5">
    <location>
        <begin position="478"/>
        <end position="487"/>
    </location>
</feature>
<organism evidence="6 7">
    <name type="scientific">Podarcis lilfordi</name>
    <name type="common">Lilford's wall lizard</name>
    <dbReference type="NCBI Taxonomy" id="74358"/>
    <lineage>
        <taxon>Eukaryota</taxon>
        <taxon>Metazoa</taxon>
        <taxon>Chordata</taxon>
        <taxon>Craniata</taxon>
        <taxon>Vertebrata</taxon>
        <taxon>Euteleostomi</taxon>
        <taxon>Lepidosauria</taxon>
        <taxon>Squamata</taxon>
        <taxon>Bifurcata</taxon>
        <taxon>Unidentata</taxon>
        <taxon>Episquamata</taxon>
        <taxon>Laterata</taxon>
        <taxon>Lacertibaenia</taxon>
        <taxon>Lacertidae</taxon>
        <taxon>Podarcis</taxon>
    </lineage>
</organism>
<feature type="compositionally biased region" description="Low complexity" evidence="5">
    <location>
        <begin position="344"/>
        <end position="367"/>
    </location>
</feature>
<comment type="subcellular location">
    <subcellularLocation>
        <location evidence="1">Membrane</location>
        <topology evidence="1">Peripheral membrane protein</topology>
    </subcellularLocation>
</comment>
<feature type="region of interest" description="Disordered" evidence="5">
    <location>
        <begin position="322"/>
        <end position="531"/>
    </location>
</feature>
<feature type="compositionally biased region" description="Acidic residues" evidence="5">
    <location>
        <begin position="154"/>
        <end position="163"/>
    </location>
</feature>
<dbReference type="EMBL" id="OX395143">
    <property type="protein sequence ID" value="CAI5797994.1"/>
    <property type="molecule type" value="Genomic_DNA"/>
</dbReference>
<dbReference type="PANTHER" id="PTHR28664:SF3">
    <property type="entry name" value="TIGHT JUNCTION-ASSOCIATED PROTEIN 1"/>
    <property type="match status" value="1"/>
</dbReference>
<feature type="region of interest" description="Disordered" evidence="5">
    <location>
        <begin position="644"/>
        <end position="685"/>
    </location>
</feature>
<feature type="region of interest" description="Disordered" evidence="5">
    <location>
        <begin position="259"/>
        <end position="300"/>
    </location>
</feature>
<feature type="compositionally biased region" description="Low complexity" evidence="5">
    <location>
        <begin position="92"/>
        <end position="113"/>
    </location>
</feature>
<accession>A0AA35PRQ9</accession>
<keyword evidence="4" id="KW-0175">Coiled coil</keyword>
<evidence type="ECO:0000256" key="2">
    <source>
        <dbReference type="ARBA" id="ARBA00022553"/>
    </source>
</evidence>
<feature type="region of interest" description="Disordered" evidence="5">
    <location>
        <begin position="148"/>
        <end position="198"/>
    </location>
</feature>
<feature type="region of interest" description="Disordered" evidence="5">
    <location>
        <begin position="87"/>
        <end position="113"/>
    </location>
</feature>
<dbReference type="Proteomes" id="UP001178461">
    <property type="component" value="Chromosome 16"/>
</dbReference>
<name>A0AA35PRQ9_9SAUR</name>
<evidence type="ECO:0000256" key="4">
    <source>
        <dbReference type="SAM" id="Coils"/>
    </source>
</evidence>
<feature type="coiled-coil region" evidence="4">
    <location>
        <begin position="540"/>
        <end position="599"/>
    </location>
</feature>